<name>A0ABD0VK51_DENTH</name>
<dbReference type="EMBL" id="JANQDX010000004">
    <property type="protein sequence ID" value="KAL0925364.1"/>
    <property type="molecule type" value="Genomic_DNA"/>
</dbReference>
<dbReference type="Proteomes" id="UP001552299">
    <property type="component" value="Unassembled WGS sequence"/>
</dbReference>
<reference evidence="1 2" key="1">
    <citation type="journal article" date="2024" name="Plant Biotechnol. J.">
        <title>Dendrobium thyrsiflorum genome and its molecular insights into genes involved in important horticultural traits.</title>
        <authorList>
            <person name="Chen B."/>
            <person name="Wang J.Y."/>
            <person name="Zheng P.J."/>
            <person name="Li K.L."/>
            <person name="Liang Y.M."/>
            <person name="Chen X.F."/>
            <person name="Zhang C."/>
            <person name="Zhao X."/>
            <person name="He X."/>
            <person name="Zhang G.Q."/>
            <person name="Liu Z.J."/>
            <person name="Xu Q."/>
        </authorList>
    </citation>
    <scope>NUCLEOTIDE SEQUENCE [LARGE SCALE GENOMIC DNA]</scope>
    <source>
        <tissue evidence="1">Leaf</tissue>
    </source>
</reference>
<protein>
    <submittedName>
        <fullName evidence="1">Uncharacterized protein</fullName>
    </submittedName>
</protein>
<dbReference type="AlphaFoldDB" id="A0ABD0VK51"/>
<sequence>MVHPISLPSLPSPLHRNSTITLSLSLFIPSKVEMPLSVTARLSSRELDVPLRIMYYFLVYVGLAIMHTLKRVRKEKIDFPLEEDDRFEIVDQGFGNPDPVATLPDSQPGIWDPSISAQTSLILPMKRNGALYWAMEYAFFSRKSVELAQGDLLKLMASVSASLTILLSRANPENCLIATHAVNDHPCALFLAQWEEVGREARGEAGDLPNPVFGTCGVANNHPCALLLARWEEVRRDACGEAGLRGLQQRKFINKNIQLSANLILYQWVDRVKGVQSIESLIDLKNTPMMAALNFKEDEAWLLGRGGCRCRVGGDGWKDRVEKPDVEWHIGVESNDGSLAERST</sequence>
<proteinExistence type="predicted"/>
<evidence type="ECO:0000313" key="1">
    <source>
        <dbReference type="EMBL" id="KAL0925364.1"/>
    </source>
</evidence>
<organism evidence="1 2">
    <name type="scientific">Dendrobium thyrsiflorum</name>
    <name type="common">Pinecone-like raceme dendrobium</name>
    <name type="synonym">Orchid</name>
    <dbReference type="NCBI Taxonomy" id="117978"/>
    <lineage>
        <taxon>Eukaryota</taxon>
        <taxon>Viridiplantae</taxon>
        <taxon>Streptophyta</taxon>
        <taxon>Embryophyta</taxon>
        <taxon>Tracheophyta</taxon>
        <taxon>Spermatophyta</taxon>
        <taxon>Magnoliopsida</taxon>
        <taxon>Liliopsida</taxon>
        <taxon>Asparagales</taxon>
        <taxon>Orchidaceae</taxon>
        <taxon>Epidendroideae</taxon>
        <taxon>Malaxideae</taxon>
        <taxon>Dendrobiinae</taxon>
        <taxon>Dendrobium</taxon>
    </lineage>
</organism>
<keyword evidence="2" id="KW-1185">Reference proteome</keyword>
<accession>A0ABD0VK51</accession>
<evidence type="ECO:0000313" key="2">
    <source>
        <dbReference type="Proteomes" id="UP001552299"/>
    </source>
</evidence>
<gene>
    <name evidence="1" type="ORF">M5K25_003687</name>
</gene>
<comment type="caution">
    <text evidence="1">The sequence shown here is derived from an EMBL/GenBank/DDBJ whole genome shotgun (WGS) entry which is preliminary data.</text>
</comment>